<dbReference type="SUPFAM" id="SSF53850">
    <property type="entry name" value="Periplasmic binding protein-like II"/>
    <property type="match status" value="1"/>
</dbReference>
<feature type="signal peptide" evidence="2">
    <location>
        <begin position="1"/>
        <end position="24"/>
    </location>
</feature>
<keyword evidence="5" id="KW-1185">Reference proteome</keyword>
<feature type="domain" description="Solute-binding protein family 3/N-terminal" evidence="3">
    <location>
        <begin position="26"/>
        <end position="254"/>
    </location>
</feature>
<dbReference type="AlphaFoldDB" id="A0A6I2KVU7"/>
<evidence type="ECO:0000313" key="5">
    <source>
        <dbReference type="Proteomes" id="UP000433309"/>
    </source>
</evidence>
<dbReference type="Gene3D" id="3.40.190.10">
    <property type="entry name" value="Periplasmic binding protein-like II"/>
    <property type="match status" value="2"/>
</dbReference>
<dbReference type="SMART" id="SM00062">
    <property type="entry name" value="PBPb"/>
    <property type="match status" value="1"/>
</dbReference>
<dbReference type="InterPro" id="IPR001638">
    <property type="entry name" value="Solute-binding_3/MltF_N"/>
</dbReference>
<feature type="chain" id="PRO_5026281016" evidence="2">
    <location>
        <begin position="25"/>
        <end position="258"/>
    </location>
</feature>
<evidence type="ECO:0000313" key="4">
    <source>
        <dbReference type="EMBL" id="MRW90205.1"/>
    </source>
</evidence>
<keyword evidence="1 2" id="KW-0732">Signal</keyword>
<evidence type="ECO:0000256" key="2">
    <source>
        <dbReference type="SAM" id="SignalP"/>
    </source>
</evidence>
<accession>A0A6I2KVU7</accession>
<comment type="caution">
    <text evidence="4">The sequence shown here is derived from an EMBL/GenBank/DDBJ whole genome shotgun (WGS) entry which is preliminary data.</text>
</comment>
<dbReference type="EMBL" id="WKJK01000004">
    <property type="protein sequence ID" value="MRW90205.1"/>
    <property type="molecule type" value="Genomic_DNA"/>
</dbReference>
<protein>
    <submittedName>
        <fullName evidence="4">Transporter substrate-binding domain-containing protein</fullName>
    </submittedName>
</protein>
<sequence>MKTAVRVLMLVVSLWLSGGMPAWSQTVQLASYDYPPYMLGGTLPGSPGPVVQVVREAFRRAGIPIEITFYPFQRAKRLVEVGEVGGIFTLKVTPERERQFMFSHEPLLQQEYVFYAQADSPLVFSGDLHKLPNVVMGLVTATSYGNRFDEFSKTLPATQKDYSNSHEANFRKLIAGRIPLIICSRQVGDAILRRLEATHKIKVIGPPVEVANSYLMFNPSVVAPATIIEFDNQLHAMRKDGTFQRIFDNYFYSMRKPP</sequence>
<dbReference type="RefSeq" id="WP_154375430.1">
    <property type="nucleotide sequence ID" value="NZ_WKJK01000004.1"/>
</dbReference>
<organism evidence="4 5">
    <name type="scientific">Duganella guangzhouensis</name>
    <dbReference type="NCBI Taxonomy" id="2666084"/>
    <lineage>
        <taxon>Bacteria</taxon>
        <taxon>Pseudomonadati</taxon>
        <taxon>Pseudomonadota</taxon>
        <taxon>Betaproteobacteria</taxon>
        <taxon>Burkholderiales</taxon>
        <taxon>Oxalobacteraceae</taxon>
        <taxon>Telluria group</taxon>
        <taxon>Duganella</taxon>
    </lineage>
</organism>
<gene>
    <name evidence="4" type="ORF">GJ699_09435</name>
</gene>
<name>A0A6I2KVU7_9BURK</name>
<dbReference type="Pfam" id="PF00497">
    <property type="entry name" value="SBP_bac_3"/>
    <property type="match status" value="1"/>
</dbReference>
<dbReference type="PANTHER" id="PTHR35936">
    <property type="entry name" value="MEMBRANE-BOUND LYTIC MUREIN TRANSGLYCOSYLASE F"/>
    <property type="match status" value="1"/>
</dbReference>
<reference evidence="4 5" key="1">
    <citation type="submission" date="2019-11" db="EMBL/GenBank/DDBJ databases">
        <title>Novel species isolated from a subtropical stream in China.</title>
        <authorList>
            <person name="Lu H."/>
        </authorList>
    </citation>
    <scope>NUCLEOTIDE SEQUENCE [LARGE SCALE GENOMIC DNA]</scope>
    <source>
        <strain evidence="4 5">FT80W</strain>
    </source>
</reference>
<proteinExistence type="predicted"/>
<evidence type="ECO:0000256" key="1">
    <source>
        <dbReference type="ARBA" id="ARBA00022729"/>
    </source>
</evidence>
<dbReference type="PANTHER" id="PTHR35936:SF25">
    <property type="entry name" value="ABC TRANSPORTER SUBSTRATE-BINDING PROTEIN"/>
    <property type="match status" value="1"/>
</dbReference>
<evidence type="ECO:0000259" key="3">
    <source>
        <dbReference type="SMART" id="SM00062"/>
    </source>
</evidence>
<dbReference type="Proteomes" id="UP000433309">
    <property type="component" value="Unassembled WGS sequence"/>
</dbReference>